<evidence type="ECO:0000313" key="1">
    <source>
        <dbReference type="EMBL" id="KAJ8911554.1"/>
    </source>
</evidence>
<organism evidence="1 2">
    <name type="scientific">Exocentrus adspersus</name>
    <dbReference type="NCBI Taxonomy" id="1586481"/>
    <lineage>
        <taxon>Eukaryota</taxon>
        <taxon>Metazoa</taxon>
        <taxon>Ecdysozoa</taxon>
        <taxon>Arthropoda</taxon>
        <taxon>Hexapoda</taxon>
        <taxon>Insecta</taxon>
        <taxon>Pterygota</taxon>
        <taxon>Neoptera</taxon>
        <taxon>Endopterygota</taxon>
        <taxon>Coleoptera</taxon>
        <taxon>Polyphaga</taxon>
        <taxon>Cucujiformia</taxon>
        <taxon>Chrysomeloidea</taxon>
        <taxon>Cerambycidae</taxon>
        <taxon>Lamiinae</taxon>
        <taxon>Acanthocinini</taxon>
        <taxon>Exocentrus</taxon>
    </lineage>
</organism>
<name>A0AAV8VBT2_9CUCU</name>
<evidence type="ECO:0000313" key="2">
    <source>
        <dbReference type="Proteomes" id="UP001159042"/>
    </source>
</evidence>
<sequence>MTEFVGFTAKCTLCLIKTNMKSEEQRLIRSKKDTIYRIKQNKLAPSPYDNKRNVSLNRTYTKPWRFIFINNQ</sequence>
<gene>
    <name evidence="1" type="ORF">NQ315_012807</name>
</gene>
<accession>A0AAV8VBT2</accession>
<dbReference type="AlphaFoldDB" id="A0AAV8VBT2"/>
<reference evidence="1 2" key="1">
    <citation type="journal article" date="2023" name="Insect Mol. Biol.">
        <title>Genome sequencing provides insights into the evolution of gene families encoding plant cell wall-degrading enzymes in longhorned beetles.</title>
        <authorList>
            <person name="Shin N.R."/>
            <person name="Okamura Y."/>
            <person name="Kirsch R."/>
            <person name="Pauchet Y."/>
        </authorList>
    </citation>
    <scope>NUCLEOTIDE SEQUENCE [LARGE SCALE GENOMIC DNA]</scope>
    <source>
        <strain evidence="1">EAD_L_NR</strain>
    </source>
</reference>
<dbReference type="EMBL" id="JANEYG010000181">
    <property type="protein sequence ID" value="KAJ8911554.1"/>
    <property type="molecule type" value="Genomic_DNA"/>
</dbReference>
<proteinExistence type="predicted"/>
<comment type="caution">
    <text evidence="1">The sequence shown here is derived from an EMBL/GenBank/DDBJ whole genome shotgun (WGS) entry which is preliminary data.</text>
</comment>
<dbReference type="Proteomes" id="UP001159042">
    <property type="component" value="Unassembled WGS sequence"/>
</dbReference>
<keyword evidence="2" id="KW-1185">Reference proteome</keyword>
<protein>
    <submittedName>
        <fullName evidence="1">Uncharacterized protein</fullName>
    </submittedName>
</protein>